<feature type="transmembrane region" description="Helical" evidence="1">
    <location>
        <begin position="62"/>
        <end position="81"/>
    </location>
</feature>
<evidence type="ECO:0000256" key="1">
    <source>
        <dbReference type="SAM" id="Phobius"/>
    </source>
</evidence>
<dbReference type="EMBL" id="MZGV01000016">
    <property type="protein sequence ID" value="OPJ62248.1"/>
    <property type="molecule type" value="Genomic_DNA"/>
</dbReference>
<name>A0A1V4IQE8_9CLOT</name>
<dbReference type="Proteomes" id="UP000190080">
    <property type="component" value="Unassembled WGS sequence"/>
</dbReference>
<dbReference type="RefSeq" id="WP_079423575.1">
    <property type="nucleotide sequence ID" value="NZ_MZGV01000016.1"/>
</dbReference>
<dbReference type="Pfam" id="PF13239">
    <property type="entry name" value="2TM"/>
    <property type="match status" value="1"/>
</dbReference>
<gene>
    <name evidence="3" type="ORF">CLORY_18560</name>
</gene>
<protein>
    <recommendedName>
        <fullName evidence="2">2TM domain-containing protein</fullName>
    </recommendedName>
</protein>
<evidence type="ECO:0000313" key="3">
    <source>
        <dbReference type="EMBL" id="OPJ62248.1"/>
    </source>
</evidence>
<keyword evidence="1" id="KW-1133">Transmembrane helix</keyword>
<reference evidence="3 4" key="1">
    <citation type="submission" date="2017-03" db="EMBL/GenBank/DDBJ databases">
        <title>Genome sequence of Clostridium oryzae DSM 28571.</title>
        <authorList>
            <person name="Poehlein A."/>
            <person name="Daniel R."/>
        </authorList>
    </citation>
    <scope>NUCLEOTIDE SEQUENCE [LARGE SCALE GENOMIC DNA]</scope>
    <source>
        <strain evidence="3 4">DSM 28571</strain>
    </source>
</reference>
<organism evidence="3 4">
    <name type="scientific">Clostridium oryzae</name>
    <dbReference type="NCBI Taxonomy" id="1450648"/>
    <lineage>
        <taxon>Bacteria</taxon>
        <taxon>Bacillati</taxon>
        <taxon>Bacillota</taxon>
        <taxon>Clostridia</taxon>
        <taxon>Eubacteriales</taxon>
        <taxon>Clostridiaceae</taxon>
        <taxon>Clostridium</taxon>
    </lineage>
</organism>
<evidence type="ECO:0000313" key="4">
    <source>
        <dbReference type="Proteomes" id="UP000190080"/>
    </source>
</evidence>
<feature type="transmembrane region" description="Helical" evidence="1">
    <location>
        <begin position="35"/>
        <end position="56"/>
    </location>
</feature>
<keyword evidence="1" id="KW-0812">Transmembrane</keyword>
<dbReference type="AlphaFoldDB" id="A0A1V4IQE8"/>
<evidence type="ECO:0000259" key="2">
    <source>
        <dbReference type="Pfam" id="PF13239"/>
    </source>
</evidence>
<feature type="domain" description="2TM" evidence="2">
    <location>
        <begin position="24"/>
        <end position="90"/>
    </location>
</feature>
<accession>A0A1V4IQE8</accession>
<dbReference type="OrthoDB" id="8965954at2"/>
<dbReference type="STRING" id="1450648.CLORY_18560"/>
<keyword evidence="4" id="KW-1185">Reference proteome</keyword>
<sequence>MSENNEVDQFGQEKKLSEQELEQLALQRLKIKRGFTTHLGVYLVVNACFFGMNVLTSLRYPWFLWPALGWGIGLGCHYVNTVSKLRMTGNKNALKREIDYLRNKLNE</sequence>
<comment type="caution">
    <text evidence="3">The sequence shown here is derived from an EMBL/GenBank/DDBJ whole genome shotgun (WGS) entry which is preliminary data.</text>
</comment>
<proteinExistence type="predicted"/>
<keyword evidence="1" id="KW-0472">Membrane</keyword>
<dbReference type="InterPro" id="IPR025698">
    <property type="entry name" value="2TM_dom"/>
</dbReference>